<dbReference type="InterPro" id="IPR026065">
    <property type="entry name" value="FAM60A"/>
</dbReference>
<dbReference type="GeneID" id="107274524"/>
<accession>A0AAJ7RW56</accession>
<name>A0AAJ7RW56_CEPCN</name>
<keyword evidence="2" id="KW-0812">Transmembrane</keyword>
<keyword evidence="2" id="KW-0472">Membrane</keyword>
<feature type="region of interest" description="Disordered" evidence="1">
    <location>
        <begin position="334"/>
        <end position="398"/>
    </location>
</feature>
<dbReference type="Proteomes" id="UP000694920">
    <property type="component" value="Unplaced"/>
</dbReference>
<dbReference type="RefSeq" id="XP_024947551.1">
    <property type="nucleotide sequence ID" value="XM_025091783.1"/>
</dbReference>
<gene>
    <name evidence="4" type="primary">LOC107274524</name>
</gene>
<feature type="compositionally biased region" description="Low complexity" evidence="1">
    <location>
        <begin position="382"/>
        <end position="394"/>
    </location>
</feature>
<dbReference type="PANTHER" id="PTHR13422">
    <property type="entry name" value="SIN3-HDAC COMPLEX-ASSOCIATED FACTOR"/>
    <property type="match status" value="1"/>
</dbReference>
<evidence type="ECO:0000313" key="3">
    <source>
        <dbReference type="Proteomes" id="UP000694920"/>
    </source>
</evidence>
<keyword evidence="3" id="KW-1185">Reference proteome</keyword>
<feature type="compositionally biased region" description="Polar residues" evidence="1">
    <location>
        <begin position="365"/>
        <end position="381"/>
    </location>
</feature>
<evidence type="ECO:0000313" key="4">
    <source>
        <dbReference type="RefSeq" id="XP_024947551.1"/>
    </source>
</evidence>
<protein>
    <submittedName>
        <fullName evidence="4">Uncharacterized protein LOC107274524 isoform X1</fullName>
    </submittedName>
</protein>
<feature type="compositionally biased region" description="Low complexity" evidence="1">
    <location>
        <begin position="336"/>
        <end position="364"/>
    </location>
</feature>
<keyword evidence="2" id="KW-1133">Transmembrane helix</keyword>
<dbReference type="AlphaFoldDB" id="A0AAJ7RW56"/>
<proteinExistence type="predicted"/>
<evidence type="ECO:0000256" key="1">
    <source>
        <dbReference type="SAM" id="MobiDB-lite"/>
    </source>
</evidence>
<organism evidence="3 4">
    <name type="scientific">Cephus cinctus</name>
    <name type="common">Wheat stem sawfly</name>
    <dbReference type="NCBI Taxonomy" id="211228"/>
    <lineage>
        <taxon>Eukaryota</taxon>
        <taxon>Metazoa</taxon>
        <taxon>Ecdysozoa</taxon>
        <taxon>Arthropoda</taxon>
        <taxon>Hexapoda</taxon>
        <taxon>Insecta</taxon>
        <taxon>Pterygota</taxon>
        <taxon>Neoptera</taxon>
        <taxon>Endopterygota</taxon>
        <taxon>Hymenoptera</taxon>
        <taxon>Cephoidea</taxon>
        <taxon>Cephidae</taxon>
        <taxon>Cephus</taxon>
    </lineage>
</organism>
<feature type="region of interest" description="Disordered" evidence="1">
    <location>
        <begin position="223"/>
        <end position="268"/>
    </location>
</feature>
<reference evidence="4" key="1">
    <citation type="submission" date="2025-08" db="UniProtKB">
        <authorList>
            <consortium name="RefSeq"/>
        </authorList>
    </citation>
    <scope>IDENTIFICATION</scope>
</reference>
<dbReference type="Pfam" id="PF15396">
    <property type="entry name" value="FAM60A"/>
    <property type="match status" value="1"/>
</dbReference>
<dbReference type="GO" id="GO:0030336">
    <property type="term" value="P:negative regulation of cell migration"/>
    <property type="evidence" value="ECO:0007669"/>
    <property type="project" value="TreeGrafter"/>
</dbReference>
<feature type="transmembrane region" description="Helical" evidence="2">
    <location>
        <begin position="12"/>
        <end position="30"/>
    </location>
</feature>
<dbReference type="GO" id="GO:0070822">
    <property type="term" value="C:Sin3-type complex"/>
    <property type="evidence" value="ECO:0007669"/>
    <property type="project" value="TreeGrafter"/>
</dbReference>
<sequence length="502" mass="55514">MTPVNVGSPLLYCLYTVPLMIGVLTVRIFAETSDSRNEIESLGSPDFLCDCSEITRIAQERKCRIIHRDLKTNEQERDSFLFYVGKKIEAQQNYNCQQEIAVGKDRMFSFHKPKVYRSSTGCCICKAKSSSSRFTDSKKYEEDFMECFQLEERRTGEICNACVLLVKRWKKLPAGSNRNWRHVVDARAGPGIKSLTKFKSKNKKKQKEVPEKIEKIMKKKHVYLKPDRDREQSPAMSDDLTEDFLPGTGSKGSSRAGSPAESDDHPTGEKRLVLEQDDIKDQLPVSSFIDLSYFKRETICCGIIFKGHYGEVVIDPTLIKPCIGCLKRRRERQQQASALGSSPSHSSASASPVHSSASASPAHSVESTAEPTVPKPTSKTFSDSSSDSGYDESSNQGVGESKIAKIIQNSSSTVKPAVKVQPIKSVQLKSIPTSEAVRLKAEMPIKLVPIKQVDQLICKPLSLVSSANVTLSSSTSHPIVSVPTNPLVDFAMHASSRQSVSN</sequence>
<evidence type="ECO:0000256" key="2">
    <source>
        <dbReference type="SAM" id="Phobius"/>
    </source>
</evidence>
<dbReference type="PANTHER" id="PTHR13422:SF12">
    <property type="entry name" value="SIN3-HDAC COMPLEX-ASSOCIATED FACTOR"/>
    <property type="match status" value="1"/>
</dbReference>